<keyword evidence="2 6" id="KW-0489">Methyltransferase</keyword>
<dbReference type="Gene3D" id="3.40.50.150">
    <property type="entry name" value="Vaccinia Virus protein VP39"/>
    <property type="match status" value="1"/>
</dbReference>
<feature type="domain" description="Methyltransferase small" evidence="5">
    <location>
        <begin position="37"/>
        <end position="126"/>
    </location>
</feature>
<dbReference type="InterPro" id="IPR007848">
    <property type="entry name" value="Small_mtfrase_dom"/>
</dbReference>
<dbReference type="CDD" id="cd02440">
    <property type="entry name" value="AdoMet_MTases"/>
    <property type="match status" value="1"/>
</dbReference>
<gene>
    <name evidence="6" type="primary">MTQ2</name>
    <name evidence="6" type="ORF">K7432_008571</name>
</gene>
<organism evidence="6 7">
    <name type="scientific">Basidiobolus ranarum</name>
    <dbReference type="NCBI Taxonomy" id="34480"/>
    <lineage>
        <taxon>Eukaryota</taxon>
        <taxon>Fungi</taxon>
        <taxon>Fungi incertae sedis</taxon>
        <taxon>Zoopagomycota</taxon>
        <taxon>Entomophthoromycotina</taxon>
        <taxon>Basidiobolomycetes</taxon>
        <taxon>Basidiobolales</taxon>
        <taxon>Basidiobolaceae</taxon>
        <taxon>Basidiobolus</taxon>
    </lineage>
</organism>
<dbReference type="GO" id="GO:0032259">
    <property type="term" value="P:methylation"/>
    <property type="evidence" value="ECO:0007669"/>
    <property type="project" value="UniProtKB-KW"/>
</dbReference>
<dbReference type="PANTHER" id="PTHR45875">
    <property type="entry name" value="METHYLTRANSFERASE N6AMT1"/>
    <property type="match status" value="1"/>
</dbReference>
<evidence type="ECO:0000313" key="6">
    <source>
        <dbReference type="EMBL" id="KAK9710221.1"/>
    </source>
</evidence>
<dbReference type="SUPFAM" id="SSF53335">
    <property type="entry name" value="S-adenosyl-L-methionine-dependent methyltransferases"/>
    <property type="match status" value="1"/>
</dbReference>
<keyword evidence="4" id="KW-0949">S-adenosyl-L-methionine</keyword>
<dbReference type="InterPro" id="IPR052190">
    <property type="entry name" value="Euk-Arch_PrmC-MTase"/>
</dbReference>
<dbReference type="InterPro" id="IPR004557">
    <property type="entry name" value="PrmC-related"/>
</dbReference>
<accession>A0ABR2VYD0</accession>
<dbReference type="PANTHER" id="PTHR45875:SF1">
    <property type="entry name" value="METHYLTRANSFERASE N6AMT1"/>
    <property type="match status" value="1"/>
</dbReference>
<dbReference type="InterPro" id="IPR029063">
    <property type="entry name" value="SAM-dependent_MTases_sf"/>
</dbReference>
<protein>
    <submittedName>
        <fullName evidence="6">S-adenosylmethionine-dependent methyltransferase</fullName>
        <ecNumber evidence="6">2.1.1.297</ecNumber>
    </submittedName>
</protein>
<dbReference type="InterPro" id="IPR002052">
    <property type="entry name" value="DNA_methylase_N6_adenine_CS"/>
</dbReference>
<evidence type="ECO:0000256" key="3">
    <source>
        <dbReference type="ARBA" id="ARBA00022679"/>
    </source>
</evidence>
<dbReference type="EC" id="2.1.1.297" evidence="6"/>
<dbReference type="PROSITE" id="PS00092">
    <property type="entry name" value="N6_MTASE"/>
    <property type="match status" value="1"/>
</dbReference>
<sequence>MIPTPYLTHFSSKDYEKFYEPAEDTFLLLDAFEEDFETLKPLRGGICLEIGSGSGCVITFLEKLMGSGLFLSTDINPDAARATSLTAAKNKAIVNPVITHFTQGLSTRLHKAIDVLVFNPPYVVTPSEEVGSHSIEAAWAGGIDGREVIDKMLPIVDDLLSPRGVFYLVLILDNRPQEIMNLMKTQYGLESKIITLRKAGREKLYIVRFSRENLEG</sequence>
<evidence type="ECO:0000256" key="2">
    <source>
        <dbReference type="ARBA" id="ARBA00022603"/>
    </source>
</evidence>
<dbReference type="GO" id="GO:0102559">
    <property type="term" value="F:peptide chain release factor N(5)-glutamine methyltransferase activity"/>
    <property type="evidence" value="ECO:0007669"/>
    <property type="project" value="UniProtKB-EC"/>
</dbReference>
<dbReference type="EMBL" id="JASJQH010007358">
    <property type="protein sequence ID" value="KAK9710221.1"/>
    <property type="molecule type" value="Genomic_DNA"/>
</dbReference>
<evidence type="ECO:0000259" key="5">
    <source>
        <dbReference type="Pfam" id="PF05175"/>
    </source>
</evidence>
<dbReference type="Proteomes" id="UP001479436">
    <property type="component" value="Unassembled WGS sequence"/>
</dbReference>
<keyword evidence="3 6" id="KW-0808">Transferase</keyword>
<comment type="caution">
    <text evidence="6">The sequence shown here is derived from an EMBL/GenBank/DDBJ whole genome shotgun (WGS) entry which is preliminary data.</text>
</comment>
<proteinExistence type="inferred from homology"/>
<reference evidence="6 7" key="1">
    <citation type="submission" date="2023-04" db="EMBL/GenBank/DDBJ databases">
        <title>Genome of Basidiobolus ranarum AG-B5.</title>
        <authorList>
            <person name="Stajich J.E."/>
            <person name="Carter-House D."/>
            <person name="Gryganskyi A."/>
        </authorList>
    </citation>
    <scope>NUCLEOTIDE SEQUENCE [LARGE SCALE GENOMIC DNA]</scope>
    <source>
        <strain evidence="6 7">AG-B5</strain>
    </source>
</reference>
<keyword evidence="7" id="KW-1185">Reference proteome</keyword>
<evidence type="ECO:0000313" key="7">
    <source>
        <dbReference type="Proteomes" id="UP001479436"/>
    </source>
</evidence>
<dbReference type="NCBIfam" id="TIGR00537">
    <property type="entry name" value="hemK_rel_arch"/>
    <property type="match status" value="1"/>
</dbReference>
<dbReference type="Pfam" id="PF05175">
    <property type="entry name" value="MTS"/>
    <property type="match status" value="1"/>
</dbReference>
<comment type="similarity">
    <text evidence="1">Belongs to the eukaryotic/archaeal PrmC-related family.</text>
</comment>
<name>A0ABR2VYD0_9FUNG</name>
<evidence type="ECO:0000256" key="4">
    <source>
        <dbReference type="ARBA" id="ARBA00022691"/>
    </source>
</evidence>
<evidence type="ECO:0000256" key="1">
    <source>
        <dbReference type="ARBA" id="ARBA00006149"/>
    </source>
</evidence>